<dbReference type="GO" id="GO:0005509">
    <property type="term" value="F:calcium ion binding"/>
    <property type="evidence" value="ECO:0007669"/>
    <property type="project" value="InterPro"/>
</dbReference>
<evidence type="ECO:0000256" key="1">
    <source>
        <dbReference type="SAM" id="MobiDB-lite"/>
    </source>
</evidence>
<dbReference type="NCBIfam" id="TIGR01965">
    <property type="entry name" value="VCBS_repeat"/>
    <property type="match status" value="7"/>
</dbReference>
<dbReference type="GO" id="GO:0007156">
    <property type="term" value="P:homophilic cell adhesion via plasma membrane adhesion molecules"/>
    <property type="evidence" value="ECO:0007669"/>
    <property type="project" value="InterPro"/>
</dbReference>
<dbReference type="Proteomes" id="UP000051497">
    <property type="component" value="Unassembled WGS sequence"/>
</dbReference>
<dbReference type="GO" id="GO:0016020">
    <property type="term" value="C:membrane"/>
    <property type="evidence" value="ECO:0007669"/>
    <property type="project" value="InterPro"/>
</dbReference>
<dbReference type="EMBL" id="LKAJ01000001">
    <property type="protein sequence ID" value="KRG22827.1"/>
    <property type="molecule type" value="Genomic_DNA"/>
</dbReference>
<dbReference type="SMART" id="SM00112">
    <property type="entry name" value="CA"/>
    <property type="match status" value="3"/>
</dbReference>
<dbReference type="STRING" id="295108.HT99x_00368"/>
<reference evidence="4" key="2">
    <citation type="journal article" date="2016" name="Genome Announc.">
        <title>Draft Genome Sequences of Two Novel Amoeba-Resistant Intranuclear Bacteria, 'Candidatus Berkiella cookevillensis' and 'Candidatus Berkiella aquae'.</title>
        <authorList>
            <person name="Mehari Y.T."/>
            <person name="Arivett B.A."/>
            <person name="Farone A.L."/>
            <person name="Gunderson J.H."/>
            <person name="Farone M.B."/>
        </authorList>
    </citation>
    <scope>NUCLEOTIDE SEQUENCE</scope>
    <source>
        <strain evidence="4">HT99</strain>
    </source>
</reference>
<sequence length="2384" mass="244163">MVIKTAEEGSKQGKGTNQEKTEQDGTSGTHAHNVAMIDDISTLSSGLMDIFIDPNQNFFPAEEISNAFEQAFQTYVQMDQKDFLAEVEEAIAKLALNDKGPDFLNLEFEQLFDVLVEEGGSTSGRAISSGSEGSVTSLDRALNIFQLSLNEEDLLKVQSQPQNLAFNTFNSYAFVSPPTPTQNPDGKGPTTPPINIPPPEQHVIFTETLLNTQQSFTVSGNIFVPSEFNNFTGATVGAGLLTMDVFFNVPARAGSSETHTAALTTLTTPEGNVFVFDRVTGDYSYTLNEPILHLLSVWGPNYVDITQEFFTDRFVYSITDVALQTAVGNISIVIQDDHPVATDQVTMAISEADIQTVGSNQSNTPEQLTGSLISPPSNSFGADGGSVTNVTLANGSTVIAAGIITVTDVAGNTFVIDQATGSYDYNLNNPFTNINNQPTVLVYTFTFTDADLDTVSKSITITINDDIPIALAQNGGALNEADIPIVGTDANPNAPTITGDITSNGTVLGADGGIVSNVVLTSALSNGASNATANTVIAAGVITVTDSEGNILSVNQATGAYTYTLNNAYNNNNNLPTILTFTYTLTDGDGSQASSTLAISVNDDGPIALTQNGGSVNEADIPVVGSSADPNAPTISGDITSGSTVLGADGGIISNVVLTSSLSNGASNATGNTVIAAGVITVTDTEGNILSINQATGAYTYTLNNAYSNNNNLPTILTYTYTLTDSDGTTASNTLTISINDDGPVALAQNAGSVNEADIPVVGSSADPNAPMITGDITSGSTLLGADGGIVSNVVLTSSLSNGISNATGNTVIAAGVITVTDTEGNVLSIDQATGAYTYTLNNAYSNNNNLPTILTYTYTLTDGDGTTASNTLTISINDDVPVALAQNAGSVNEADIPVVGSSADPNAPMITGDITSGSTLLGADGGIVSNVVLTSSLSNGISNATGNTVIAAGVITVTDTEGNVLSIDQATGAYTYTLNNAYSNNNNLPTILTYTYTVTDGDGSQASATLTISINDDGPIALTQNAGSVNEADIPVVGSDADPNAPTISGDITSGSTVLGADGGIVSNVVLTSSLSNGISNATGNTVIAAGVITVTDTEGNVLSIDQATGAYTYTLNNAYSNNNNLPTILTYTYTLTDSDGTIASNTLTISINDDGPVALAQDAGSVNENDIDPNFPGVPSVIDNIISNGTLLGADSGTVSNVVLTSSLSNGISNATGSTVIAAGIITVTDSEGNVLAVDQATGAYTYTLNNPYSNNNNLPTILTFTYTLTDGDGTVASSTLTISVNDDGPVALAQEAGSVNEADIPIVGSDADPNAPTITGDITSGSTVLGVDGGIVSNVVLTSSLSNGASNATGNTVIAAGIITVTDSEGNTLAVDQATGAYTYTLNNAYSNDNNQPTILTFTYTLTDGDGTTASNTLTISINDDGPIALPESAGSLDEASLAGGSNPNPSGLQLTGDIISSGTLLGADSGIISNVVLTSASSDGSSNATGNTVIAAGIITVTDSEGNTLAVDQATGAYTYTLNNPYDNTNNQPEILTYTYTLTDNDGTQASKTLTINITDDLPVAVDDNAVTTEDTLLSVTAANGLLSNDTNVDVSDVMSVSQVNGAAGDVGKQITLSSGALLTANADSSYDYDPNGKFESLAVGESTTDSFSYQVSDGTGGFDTANVTITINGVNDAPVANDQAISAIEDGGPVGPTLFLADDVDSDDNQASLTYTIVGNLAAGKGSVTNNNNGSFTYNPGSDFQELADDEKQDVTFTYKATDAHGVDSGVQTVTVTVTGVNDAPVANDQAISATEDGGPVGPTLFVGDDVDSDDNQVSLTYTIVGNLAAGQGSVTNNNDGTFTYSPGADFQGLAAGEKQDVTFTYKATDAHGVDSGVQTVTVTVIGVNDAPVANDQAISATEDGGPVGPTLFVGDDVDSDDNQVSLTYTIVGNLAAGKGSVTNNNNGSFTYNPGSDFQELADGEKQDVTFTYKATDVHGVDSGTQTVTVTVTGVNDAPTAVNDAFSTAGTGTVVVTGDILANDSDVDIGDTFVVSSLSYNSQALSLGTLETLSDGSTIIVNSDGSFTYTGEAESINQLSYTIQDNHNAVSLAATLIFGGIPPMILDLNNNNSIDLVSDDKSNVTLNSFRDTHGSNPMGWVQPGDGILVYDYQGDGKVTNIDEIALTFHADEAKTDLEALRFKFDNNHDGIFDAKDELFGNFGVWQDKNGNGLSDEGEYKTLTQMGIISINTNSDHQVQIIEGNTVFGYTSFQTADGVSHLAADVALSVAPATKSVALNMPDVVDEHSVIDFSAIKSVAPLATDNHETGSQNASVTSQASSAAVASEAPNPAENTQSENANVGTHVSTNTENFTATSMSASNSTVTQQLEQQHHEVPLS</sequence>
<organism evidence="3">
    <name type="scientific">Candidatus Berkiella aquae</name>
    <dbReference type="NCBI Taxonomy" id="295108"/>
    <lineage>
        <taxon>Bacteria</taxon>
        <taxon>Pseudomonadati</taxon>
        <taxon>Pseudomonadota</taxon>
        <taxon>Gammaproteobacteria</taxon>
        <taxon>Candidatus Berkiellales</taxon>
        <taxon>Candidatus Berkiellaceae</taxon>
        <taxon>Candidatus Berkiella</taxon>
    </lineage>
</organism>
<evidence type="ECO:0000313" key="3">
    <source>
        <dbReference type="EMBL" id="KRG22827.1"/>
    </source>
</evidence>
<dbReference type="NCBIfam" id="NF012211">
    <property type="entry name" value="tand_rpt_95"/>
    <property type="match status" value="4"/>
</dbReference>
<dbReference type="Gene3D" id="2.60.40.60">
    <property type="entry name" value="Cadherins"/>
    <property type="match status" value="2"/>
</dbReference>
<accession>A0A0Q9YPV9</accession>
<reference evidence="4" key="3">
    <citation type="submission" date="2021-06" db="EMBL/GenBank/DDBJ databases">
        <title>Genomic Description and Analysis of Intracellular Bacteria, Candidatus Berkiella cookevillensis and Candidatus Berkiella aquae.</title>
        <authorList>
            <person name="Kidane D.T."/>
            <person name="Mehari Y.T."/>
            <person name="Rice F.C."/>
            <person name="Arivett B.A."/>
            <person name="Farone A.L."/>
            <person name="Berk S.G."/>
            <person name="Farone M.B."/>
        </authorList>
    </citation>
    <scope>NUCLEOTIDE SEQUENCE</scope>
    <source>
        <strain evidence="4">HT99</strain>
    </source>
</reference>
<comment type="caution">
    <text evidence="3">The sequence shown here is derived from an EMBL/GenBank/DDBJ whole genome shotgun (WGS) entry which is preliminary data.</text>
</comment>
<gene>
    <name evidence="3" type="ORF">HT99x_00368</name>
    <name evidence="4" type="ORF">HT99x_010255</name>
</gene>
<feature type="domain" description="Cadherin" evidence="2">
    <location>
        <begin position="1922"/>
        <end position="2006"/>
    </location>
</feature>
<feature type="domain" description="Cadherin" evidence="2">
    <location>
        <begin position="1693"/>
        <end position="1792"/>
    </location>
</feature>
<evidence type="ECO:0000313" key="5">
    <source>
        <dbReference type="Proteomes" id="UP000051497"/>
    </source>
</evidence>
<evidence type="ECO:0000313" key="4">
    <source>
        <dbReference type="EMBL" id="MCS5711813.1"/>
    </source>
</evidence>
<dbReference type="OrthoDB" id="8612583at2"/>
<feature type="compositionally biased region" description="Polar residues" evidence="1">
    <location>
        <begin position="2339"/>
        <end position="2375"/>
    </location>
</feature>
<keyword evidence="5" id="KW-1185">Reference proteome</keyword>
<dbReference type="InterPro" id="IPR002126">
    <property type="entry name" value="Cadherin-like_dom"/>
</dbReference>
<dbReference type="RefSeq" id="WP_075065001.1">
    <property type="nucleotide sequence ID" value="NZ_LKAJ02000001.1"/>
</dbReference>
<protein>
    <submittedName>
        <fullName evidence="4">Cadherin-like domain-containing protein</fullName>
    </submittedName>
</protein>
<dbReference type="PATRIC" id="fig|1590043.3.peg.369"/>
<proteinExistence type="predicted"/>
<dbReference type="PROSITE" id="PS50268">
    <property type="entry name" value="CADHERIN_2"/>
    <property type="match status" value="3"/>
</dbReference>
<reference evidence="3" key="1">
    <citation type="submission" date="2015-09" db="EMBL/GenBank/DDBJ databases">
        <title>Draft Genome Sequences of Two Novel Amoeba-resistant Intranuclear Bacteria, Candidatus Berkiella cookevillensis and Candidatus Berkiella aquae.</title>
        <authorList>
            <person name="Mehari Y.T."/>
            <person name="Arivett B.A."/>
            <person name="Farone A.L."/>
            <person name="Gunderson J.H."/>
            <person name="Farone M.B."/>
        </authorList>
    </citation>
    <scope>NUCLEOTIDE SEQUENCE [LARGE SCALE GENOMIC DNA]</scope>
    <source>
        <strain evidence="3">HT99</strain>
    </source>
</reference>
<dbReference type="InterPro" id="IPR040853">
    <property type="entry name" value="RapA2_cadherin-like"/>
</dbReference>
<feature type="domain" description="Cadherin" evidence="2">
    <location>
        <begin position="1815"/>
        <end position="1899"/>
    </location>
</feature>
<dbReference type="Pfam" id="PF17803">
    <property type="entry name" value="Cadherin_4"/>
    <property type="match status" value="5"/>
</dbReference>
<name>A0A0Q9YPV9_9GAMM</name>
<feature type="compositionally biased region" description="Basic and acidic residues" evidence="1">
    <location>
        <begin position="1"/>
        <end position="23"/>
    </location>
</feature>
<dbReference type="EMBL" id="LKAJ02000001">
    <property type="protein sequence ID" value="MCS5711813.1"/>
    <property type="molecule type" value="Genomic_DNA"/>
</dbReference>
<feature type="compositionally biased region" description="Low complexity" evidence="1">
    <location>
        <begin position="2315"/>
        <end position="2338"/>
    </location>
</feature>
<evidence type="ECO:0000259" key="2">
    <source>
        <dbReference type="PROSITE" id="PS50268"/>
    </source>
</evidence>
<feature type="region of interest" description="Disordered" evidence="1">
    <location>
        <begin position="1"/>
        <end position="31"/>
    </location>
</feature>
<feature type="region of interest" description="Disordered" evidence="1">
    <location>
        <begin position="2309"/>
        <end position="2384"/>
    </location>
</feature>
<dbReference type="InterPro" id="IPR010221">
    <property type="entry name" value="VCBS_dom"/>
</dbReference>